<dbReference type="Ensembl" id="ENSCCRT00000189929.1">
    <property type="protein sequence ID" value="ENSCCRP00000166486.1"/>
    <property type="gene ID" value="ENSCCRG00000078294.1"/>
</dbReference>
<evidence type="ECO:0000313" key="3">
    <source>
        <dbReference type="Ensembl" id="ENSCCRP00000166486.1"/>
    </source>
</evidence>
<sequence>MYFVFFFLVKKSEAPETGLETSSAPCSEAPEADDNTVEEPSNKTVLAAIAALSADVNRIRSEVCATIENRITEVSATIRGEISSLNENIQKSISELRGISAVYETALKELEESASSHSDILSTLQSTVDHLTTKVKHLDEKCEDLEARSRRNNIRIIGIPEGKEGPRPREFISQLLSETLSLPEQPLIDRVHRINRQKPKPEDPPRPFILRLHYYHVREEILCRAIEKNKLEYQGRKIHIFPDFPPSVVKQRAAFTKVREMLQGRSDVRYGLIYPARLMVTHGGVKMSFTDPKEAQDYAEKHFGQSNIFTGNPLEKRLSYQVKV</sequence>
<evidence type="ECO:0000259" key="2">
    <source>
        <dbReference type="PROSITE" id="PS51065"/>
    </source>
</evidence>
<name>A0A9J8CKH3_CYPCA</name>
<dbReference type="OMA" id="HIERIYQ"/>
<feature type="region of interest" description="Disordered" evidence="1">
    <location>
        <begin position="18"/>
        <end position="39"/>
    </location>
</feature>
<proteinExistence type="predicted"/>
<dbReference type="InterPro" id="IPR004244">
    <property type="entry name" value="Transposase_22"/>
</dbReference>
<reference evidence="3" key="1">
    <citation type="submission" date="2025-08" db="UniProtKB">
        <authorList>
            <consortium name="Ensembl"/>
        </authorList>
    </citation>
    <scope>IDENTIFICATION</scope>
</reference>
<accession>A0A9J8CKH3</accession>
<dbReference type="GeneTree" id="ENSGT01090000260296"/>
<evidence type="ECO:0000256" key="1">
    <source>
        <dbReference type="SAM" id="MobiDB-lite"/>
    </source>
</evidence>
<dbReference type="Gene3D" id="3.30.70.1820">
    <property type="entry name" value="L1 transposable element, RRM domain"/>
    <property type="match status" value="1"/>
</dbReference>
<dbReference type="AlphaFoldDB" id="A0A9J8CKH3"/>
<dbReference type="PROSITE" id="PS51065">
    <property type="entry name" value="NHR"/>
    <property type="match status" value="1"/>
</dbReference>
<dbReference type="InterPro" id="IPR006573">
    <property type="entry name" value="NHR_dom"/>
</dbReference>
<evidence type="ECO:0000313" key="4">
    <source>
        <dbReference type="Proteomes" id="UP001108240"/>
    </source>
</evidence>
<protein>
    <recommendedName>
        <fullName evidence="2">NHR domain-containing protein</fullName>
    </recommendedName>
</protein>
<dbReference type="PANTHER" id="PTHR11505">
    <property type="entry name" value="L1 TRANSPOSABLE ELEMENT-RELATED"/>
    <property type="match status" value="1"/>
</dbReference>
<feature type="domain" description="NHR" evidence="2">
    <location>
        <begin position="275"/>
        <end position="324"/>
    </location>
</feature>
<reference evidence="3" key="2">
    <citation type="submission" date="2025-09" db="UniProtKB">
        <authorList>
            <consortium name="Ensembl"/>
        </authorList>
    </citation>
    <scope>IDENTIFICATION</scope>
</reference>
<keyword evidence="4" id="KW-1185">Reference proteome</keyword>
<organism evidence="3 4">
    <name type="scientific">Cyprinus carpio carpio</name>
    <dbReference type="NCBI Taxonomy" id="630221"/>
    <lineage>
        <taxon>Eukaryota</taxon>
        <taxon>Metazoa</taxon>
        <taxon>Chordata</taxon>
        <taxon>Craniata</taxon>
        <taxon>Vertebrata</taxon>
        <taxon>Euteleostomi</taxon>
        <taxon>Actinopterygii</taxon>
        <taxon>Neopterygii</taxon>
        <taxon>Teleostei</taxon>
        <taxon>Ostariophysi</taxon>
        <taxon>Cypriniformes</taxon>
        <taxon>Cyprinidae</taxon>
        <taxon>Cyprininae</taxon>
        <taxon>Cyprinus</taxon>
    </lineage>
</organism>
<dbReference type="Proteomes" id="UP001108240">
    <property type="component" value="Unplaced"/>
</dbReference>